<dbReference type="InterPro" id="IPR053781">
    <property type="entry name" value="F-box_AtFBL13-like"/>
</dbReference>
<feature type="non-terminal residue" evidence="3">
    <location>
        <position position="1"/>
    </location>
</feature>
<dbReference type="InterPro" id="IPR032675">
    <property type="entry name" value="LRR_dom_sf"/>
</dbReference>
<dbReference type="CDD" id="cd22160">
    <property type="entry name" value="F-box_AtFBL13-like"/>
    <property type="match status" value="1"/>
</dbReference>
<dbReference type="Proteomes" id="UP000324897">
    <property type="component" value="Chromosome 4"/>
</dbReference>
<gene>
    <name evidence="3" type="ORF">EJB05_13086</name>
</gene>
<evidence type="ECO:0000313" key="3">
    <source>
        <dbReference type="EMBL" id="TVU39655.1"/>
    </source>
</evidence>
<feature type="domain" description="FBD" evidence="2">
    <location>
        <begin position="390"/>
        <end position="463"/>
    </location>
</feature>
<reference evidence="3 4" key="1">
    <citation type="journal article" date="2019" name="Sci. Rep.">
        <title>A high-quality genome of Eragrostis curvula grass provides insights into Poaceae evolution and supports new strategies to enhance forage quality.</title>
        <authorList>
            <person name="Carballo J."/>
            <person name="Santos B.A.C.M."/>
            <person name="Zappacosta D."/>
            <person name="Garbus I."/>
            <person name="Selva J.P."/>
            <person name="Gallo C.A."/>
            <person name="Diaz A."/>
            <person name="Albertini E."/>
            <person name="Caccamo M."/>
            <person name="Echenique V."/>
        </authorList>
    </citation>
    <scope>NUCLEOTIDE SEQUENCE [LARGE SCALE GENOMIC DNA]</scope>
    <source>
        <strain evidence="4">cv. Victoria</strain>
        <tissue evidence="3">Leaf</tissue>
    </source>
</reference>
<evidence type="ECO:0000256" key="1">
    <source>
        <dbReference type="SAM" id="MobiDB-lite"/>
    </source>
</evidence>
<comment type="caution">
    <text evidence="3">The sequence shown here is derived from an EMBL/GenBank/DDBJ whole genome shotgun (WGS) entry which is preliminary data.</text>
</comment>
<name>A0A5J9VVN0_9POAL</name>
<accession>A0A5J9VVN0</accession>
<evidence type="ECO:0000313" key="4">
    <source>
        <dbReference type="Proteomes" id="UP000324897"/>
    </source>
</evidence>
<dbReference type="AlphaFoldDB" id="A0A5J9VVN0"/>
<sequence>MYSAPSKVEASMAPLALQQSEMGPKEAMQTCGRAMGRQEPPATGNGGPDHISKLPDAILSSIISLLPTDDGARTQGLATRWRHLWRSAPLNLCDDDLHRRSGKDEADLISRVLPAHRGPVRRICLGGRGWLSKFPDLDVWLGSPALDHLQELELWWVVTPTAMPPPTFRFSSSLRVLTLSAGASIFCGGEYVEFPSADVDRFHFPCLKQLTIQCITIAESSIQTLLSKCPVLESLVLSQNEGFHCLRINSPTLRSFGVSADCEELMQTERLKQVIIEEAPLLERFVIRHPEDGLLVRISGAPKLEFLGSLTSSITKLELGSTIFVEMMAVNLTTVVRTMKTLVVRMSPPSIHDAINLLKCFPCLQNLYVVVFLDGKSRKVQHHDPRDYIECLDVHLKKLVLINYRGIKRDVEFAKFFLMNSRVLRFMELATRRQSCDAEYLSKQCNKLELKNRASQDAKFAVSCYSYNNDEMHISHIHDLSISDPFDESLCRCKTFQLL</sequence>
<dbReference type="InterPro" id="IPR036047">
    <property type="entry name" value="F-box-like_dom_sf"/>
</dbReference>
<dbReference type="InterPro" id="IPR006566">
    <property type="entry name" value="FBD"/>
</dbReference>
<dbReference type="SMART" id="SM00579">
    <property type="entry name" value="FBD"/>
    <property type="match status" value="1"/>
</dbReference>
<feature type="region of interest" description="Disordered" evidence="1">
    <location>
        <begin position="1"/>
        <end position="51"/>
    </location>
</feature>
<dbReference type="OrthoDB" id="584579at2759"/>
<evidence type="ECO:0000259" key="2">
    <source>
        <dbReference type="SMART" id="SM00579"/>
    </source>
</evidence>
<dbReference type="InterPro" id="IPR055302">
    <property type="entry name" value="F-box_dom-containing"/>
</dbReference>
<proteinExistence type="predicted"/>
<dbReference type="Gene3D" id="3.80.10.10">
    <property type="entry name" value="Ribonuclease Inhibitor"/>
    <property type="match status" value="1"/>
</dbReference>
<dbReference type="EMBL" id="RWGY01000007">
    <property type="protein sequence ID" value="TVU39655.1"/>
    <property type="molecule type" value="Genomic_DNA"/>
</dbReference>
<dbReference type="PANTHER" id="PTHR32141:SF160">
    <property type="entry name" value="F-BOX DOMAIN-CONTAINING PROTEIN"/>
    <property type="match status" value="1"/>
</dbReference>
<dbReference type="PANTHER" id="PTHR32141">
    <property type="match status" value="1"/>
</dbReference>
<dbReference type="Pfam" id="PF24758">
    <property type="entry name" value="LRR_At5g56370"/>
    <property type="match status" value="1"/>
</dbReference>
<dbReference type="Gramene" id="TVU39655">
    <property type="protein sequence ID" value="TVU39655"/>
    <property type="gene ID" value="EJB05_13086"/>
</dbReference>
<organism evidence="3 4">
    <name type="scientific">Eragrostis curvula</name>
    <name type="common">weeping love grass</name>
    <dbReference type="NCBI Taxonomy" id="38414"/>
    <lineage>
        <taxon>Eukaryota</taxon>
        <taxon>Viridiplantae</taxon>
        <taxon>Streptophyta</taxon>
        <taxon>Embryophyta</taxon>
        <taxon>Tracheophyta</taxon>
        <taxon>Spermatophyta</taxon>
        <taxon>Magnoliopsida</taxon>
        <taxon>Liliopsida</taxon>
        <taxon>Poales</taxon>
        <taxon>Poaceae</taxon>
        <taxon>PACMAD clade</taxon>
        <taxon>Chloridoideae</taxon>
        <taxon>Eragrostideae</taxon>
        <taxon>Eragrostidinae</taxon>
        <taxon>Eragrostis</taxon>
    </lineage>
</organism>
<protein>
    <recommendedName>
        <fullName evidence="2">FBD domain-containing protein</fullName>
    </recommendedName>
</protein>
<dbReference type="InterPro" id="IPR055411">
    <property type="entry name" value="LRR_FXL15/At3g58940/PEG3-like"/>
</dbReference>
<dbReference type="SUPFAM" id="SSF52047">
    <property type="entry name" value="RNI-like"/>
    <property type="match status" value="1"/>
</dbReference>
<keyword evidence="4" id="KW-1185">Reference proteome</keyword>
<dbReference type="SUPFAM" id="SSF81383">
    <property type="entry name" value="F-box domain"/>
    <property type="match status" value="1"/>
</dbReference>
<dbReference type="Pfam" id="PF08387">
    <property type="entry name" value="FBD"/>
    <property type="match status" value="1"/>
</dbReference>